<gene>
    <name evidence="2" type="ORF">CQA66_07990</name>
</gene>
<keyword evidence="1" id="KW-0732">Signal</keyword>
<dbReference type="EMBL" id="NXLW01000018">
    <property type="protein sequence ID" value="RDU70644.1"/>
    <property type="molecule type" value="Genomic_DNA"/>
</dbReference>
<organism evidence="2 3">
    <name type="scientific">Helicobacter aurati</name>
    <dbReference type="NCBI Taxonomy" id="137778"/>
    <lineage>
        <taxon>Bacteria</taxon>
        <taxon>Pseudomonadati</taxon>
        <taxon>Campylobacterota</taxon>
        <taxon>Epsilonproteobacteria</taxon>
        <taxon>Campylobacterales</taxon>
        <taxon>Helicobacteraceae</taxon>
        <taxon>Helicobacter</taxon>
    </lineage>
</organism>
<dbReference type="SUPFAM" id="SSF52833">
    <property type="entry name" value="Thioredoxin-like"/>
    <property type="match status" value="1"/>
</dbReference>
<dbReference type="OrthoDB" id="5330031at2"/>
<comment type="caution">
    <text evidence="2">The sequence shown here is derived from an EMBL/GenBank/DDBJ whole genome shotgun (WGS) entry which is preliminary data.</text>
</comment>
<dbReference type="Proteomes" id="UP000256424">
    <property type="component" value="Unassembled WGS sequence"/>
</dbReference>
<reference evidence="2 3" key="1">
    <citation type="submission" date="2018-04" db="EMBL/GenBank/DDBJ databases">
        <title>Novel Campyloabacter and Helicobacter Species and Strains.</title>
        <authorList>
            <person name="Mannion A.J."/>
            <person name="Shen Z."/>
            <person name="Fox J.G."/>
        </authorList>
    </citation>
    <scope>NUCLEOTIDE SEQUENCE [LARGE SCALE GENOMIC DNA]</scope>
    <source>
        <strain evidence="2 3">MIT 97-5075</strain>
    </source>
</reference>
<dbReference type="RefSeq" id="WP_104763122.1">
    <property type="nucleotide sequence ID" value="NZ_FZPM01000014.1"/>
</dbReference>
<evidence type="ECO:0000256" key="1">
    <source>
        <dbReference type="SAM" id="SignalP"/>
    </source>
</evidence>
<proteinExistence type="predicted"/>
<accession>A0A3D8J1B5</accession>
<dbReference type="Gene3D" id="3.40.30.10">
    <property type="entry name" value="Glutaredoxin"/>
    <property type="match status" value="1"/>
</dbReference>
<protein>
    <recommendedName>
        <fullName evidence="4">Thioredoxin domain-containing protein</fullName>
    </recommendedName>
</protein>
<feature type="signal peptide" evidence="1">
    <location>
        <begin position="1"/>
        <end position="21"/>
    </location>
</feature>
<sequence length="210" mass="24125">MRAYFCLLLVLALLAVGCSHQEEDSENIQQESYQFENLHTKQFLNIILEKQESTLFPLKILLQDSTNQMFADKVILLATLPPECTFCLPVLTHLNNLASRLQSLQVVVLSTEYINAKFYQDLLGSKDLHFRFLVSSETTLFSLLDSFKRELNIEIKDIKSPFFLLIDKELQVIKSYEGPILEEVLDSDITSLLSETQHVADRDVSNHKQN</sequence>
<name>A0A3D8J1B5_9HELI</name>
<feature type="chain" id="PRO_5017696423" description="Thioredoxin domain-containing protein" evidence="1">
    <location>
        <begin position="22"/>
        <end position="210"/>
    </location>
</feature>
<dbReference type="AlphaFoldDB" id="A0A3D8J1B5"/>
<dbReference type="PROSITE" id="PS51257">
    <property type="entry name" value="PROKAR_LIPOPROTEIN"/>
    <property type="match status" value="1"/>
</dbReference>
<dbReference type="InterPro" id="IPR036249">
    <property type="entry name" value="Thioredoxin-like_sf"/>
</dbReference>
<evidence type="ECO:0008006" key="4">
    <source>
        <dbReference type="Google" id="ProtNLM"/>
    </source>
</evidence>
<evidence type="ECO:0000313" key="2">
    <source>
        <dbReference type="EMBL" id="RDU70644.1"/>
    </source>
</evidence>
<evidence type="ECO:0000313" key="3">
    <source>
        <dbReference type="Proteomes" id="UP000256424"/>
    </source>
</evidence>
<keyword evidence="3" id="KW-1185">Reference proteome</keyword>